<protein>
    <recommendedName>
        <fullName evidence="3">VWA domain-containing protein</fullName>
    </recommendedName>
</protein>
<evidence type="ECO:0000313" key="1">
    <source>
        <dbReference type="EMBL" id="KUK36849.1"/>
    </source>
</evidence>
<dbReference type="PIRSF" id="PIRSF010256">
    <property type="entry name" value="CoxE_vWa"/>
    <property type="match status" value="1"/>
</dbReference>
<evidence type="ECO:0008006" key="3">
    <source>
        <dbReference type="Google" id="ProtNLM"/>
    </source>
</evidence>
<dbReference type="PANTHER" id="PTHR39338:SF5">
    <property type="entry name" value="BLR6139 PROTEIN"/>
    <property type="match status" value="1"/>
</dbReference>
<dbReference type="InterPro" id="IPR011195">
    <property type="entry name" value="UCP010256"/>
</dbReference>
<dbReference type="PANTHER" id="PTHR39338">
    <property type="entry name" value="BLL5662 PROTEIN-RELATED"/>
    <property type="match status" value="1"/>
</dbReference>
<organism evidence="1 2">
    <name type="scientific">Thermacetogenium phaeum</name>
    <dbReference type="NCBI Taxonomy" id="85874"/>
    <lineage>
        <taxon>Bacteria</taxon>
        <taxon>Bacillati</taxon>
        <taxon>Bacillota</taxon>
        <taxon>Clostridia</taxon>
        <taxon>Thermoanaerobacterales</taxon>
        <taxon>Thermoanaerobacteraceae</taxon>
        <taxon>Thermacetogenium</taxon>
    </lineage>
</organism>
<comment type="caution">
    <text evidence="1">The sequence shown here is derived from an EMBL/GenBank/DDBJ whole genome shotgun (WGS) entry which is preliminary data.</text>
</comment>
<name>A0A124FKD6_9THEO</name>
<gene>
    <name evidence="1" type="ORF">XD66_0439</name>
</gene>
<sequence>MLDEKILEFARLLRKGGIGVSFTQIADALSSVALVGLAWEDFYTALRCTLIKEQVDKPLFDKLFRLFFLTQGGQNAHDNLHLEEETAGQMQGTPELVQSADGKGMGRGGGASPYLLLVKAVREGNYSMLRRLGEMAVKGLGELERESLPKLDDLVVQAKVAIGWYQAVNRLERIRIQEGIGAVVYAKWMACLDFLDGYIKELLEEIFVKKYGKGALEEIAAAANIREKEFYRLDNLEIQEIRKRITRLARKLASKYTRRYRRAKYGKIDLRRTVRQALITAGTPVRLKYRKKVVSKPEIVLLCDVSGSVALFSEFMLQLVYTIQNRFSAVRSFLFVDLIDEVTDYFKNKDIKEAIEEAFSKARYSYSGFSDYGKVFSIFARRYLSGIPRSCTLIILGDARNNYRSDEKEFLKEIQEHVRKILWFNPQPREQWNKEDSIMRIYSPFCHQVFECGNLRQMEDVIEAIL</sequence>
<dbReference type="InterPro" id="IPR008912">
    <property type="entry name" value="Uncharacterised_CoxE"/>
</dbReference>
<dbReference type="EMBL" id="LGFO01000034">
    <property type="protein sequence ID" value="KUK36849.1"/>
    <property type="molecule type" value="Genomic_DNA"/>
</dbReference>
<dbReference type="Proteomes" id="UP000053326">
    <property type="component" value="Unassembled WGS sequence"/>
</dbReference>
<proteinExistence type="predicted"/>
<reference evidence="2" key="1">
    <citation type="journal article" date="2015" name="MBio">
        <title>Genome-Resolved Metagenomic Analysis Reveals Roles for Candidate Phyla and Other Microbial Community Members in Biogeochemical Transformations in Oil Reservoirs.</title>
        <authorList>
            <person name="Hu P."/>
            <person name="Tom L."/>
            <person name="Singh A."/>
            <person name="Thomas B.C."/>
            <person name="Baker B.J."/>
            <person name="Piceno Y.M."/>
            <person name="Andersen G.L."/>
            <person name="Banfield J.F."/>
        </authorList>
    </citation>
    <scope>NUCLEOTIDE SEQUENCE [LARGE SCALE GENOMIC DNA]</scope>
</reference>
<dbReference type="AlphaFoldDB" id="A0A124FKD6"/>
<accession>A0A124FKD6</accession>
<evidence type="ECO:0000313" key="2">
    <source>
        <dbReference type="Proteomes" id="UP000053326"/>
    </source>
</evidence>
<dbReference type="Pfam" id="PF05762">
    <property type="entry name" value="VWA_CoxE"/>
    <property type="match status" value="1"/>
</dbReference>